<evidence type="ECO:0000313" key="2">
    <source>
        <dbReference type="Proteomes" id="UP001642464"/>
    </source>
</evidence>
<reference evidence="1 2" key="1">
    <citation type="submission" date="2024-02" db="EMBL/GenBank/DDBJ databases">
        <authorList>
            <person name="Chen Y."/>
            <person name="Shah S."/>
            <person name="Dougan E. K."/>
            <person name="Thang M."/>
            <person name="Chan C."/>
        </authorList>
    </citation>
    <scope>NUCLEOTIDE SEQUENCE [LARGE SCALE GENOMIC DNA]</scope>
</reference>
<evidence type="ECO:0000313" key="1">
    <source>
        <dbReference type="EMBL" id="CAK8989952.1"/>
    </source>
</evidence>
<accession>A0ABP0HIF6</accession>
<comment type="caution">
    <text evidence="1">The sequence shown here is derived from an EMBL/GenBank/DDBJ whole genome shotgun (WGS) entry which is preliminary data.</text>
</comment>
<proteinExistence type="predicted"/>
<organism evidence="1 2">
    <name type="scientific">Durusdinium trenchii</name>
    <dbReference type="NCBI Taxonomy" id="1381693"/>
    <lineage>
        <taxon>Eukaryota</taxon>
        <taxon>Sar</taxon>
        <taxon>Alveolata</taxon>
        <taxon>Dinophyceae</taxon>
        <taxon>Suessiales</taxon>
        <taxon>Symbiodiniaceae</taxon>
        <taxon>Durusdinium</taxon>
    </lineage>
</organism>
<dbReference type="EMBL" id="CAXAMM010001003">
    <property type="protein sequence ID" value="CAK8989952.1"/>
    <property type="molecule type" value="Genomic_DNA"/>
</dbReference>
<sequence>MDERRVNCLAMGEVQKLPMSMTLKLRVGRHRITSHVELGTLEVQLTAIMSSLSVLEHCHSQMKNSVQASLLHSTIQELSALRHVVLKFGRRTPLHEEENSGSDCLAEWAGCGEERFPDVGM</sequence>
<dbReference type="Proteomes" id="UP001642464">
    <property type="component" value="Unassembled WGS sequence"/>
</dbReference>
<gene>
    <name evidence="1" type="ORF">SCF082_LOCUS2054</name>
</gene>
<keyword evidence="2" id="KW-1185">Reference proteome</keyword>
<name>A0ABP0HIF6_9DINO</name>
<protein>
    <submittedName>
        <fullName evidence="1">Uncharacterized protein</fullName>
    </submittedName>
</protein>